<feature type="transmembrane region" description="Helical" evidence="1">
    <location>
        <begin position="12"/>
        <end position="32"/>
    </location>
</feature>
<keyword evidence="1" id="KW-0812">Transmembrane</keyword>
<proteinExistence type="predicted"/>
<keyword evidence="1" id="KW-1133">Transmembrane helix</keyword>
<evidence type="ECO:0000313" key="3">
    <source>
        <dbReference type="EMBL" id="CRY78563.1"/>
    </source>
</evidence>
<dbReference type="PANTHER" id="PTHR33371">
    <property type="entry name" value="INTERMEMBRANE PHOSPHOLIPID TRANSPORT SYSTEM BINDING PROTEIN MLAD-RELATED"/>
    <property type="match status" value="1"/>
</dbReference>
<keyword evidence="1" id="KW-0472">Membrane</keyword>
<dbReference type="KEGG" id="nfr:ERS450000_02992"/>
<dbReference type="InterPro" id="IPR003399">
    <property type="entry name" value="Mce/MlaD"/>
</dbReference>
<evidence type="ECO:0000313" key="4">
    <source>
        <dbReference type="Proteomes" id="UP000057820"/>
    </source>
</evidence>
<dbReference type="EMBL" id="LN868938">
    <property type="protein sequence ID" value="CRY78563.1"/>
    <property type="molecule type" value="Genomic_DNA"/>
</dbReference>
<sequence length="367" mass="38260">MVKRLLGSQAFMSVAGVVVIAVVAVVGYVLAFEPLRRTESYCAIMPDSIGLYEGNQVTMRGIVVGSVTSVRNQGSGVRVDFEVDADHPVYADASATTVSDTVVADRELAVLASGTTTEPWDSGACITRTLTPKSLTETLTALAQLSDELVGADPAQQNSLAAGLASLDRATADTGPQINELIHKLGSALKSPDADIAHLAGIFDAFSSVSKKVNQYWGDLETMLVRVGPVLDQATDDLLVPGAQLFDALREVLPMLDDLTALFGTEILGLLDRTVPLLKLLRANVGSLRDIVLTTPVLASAFRTAADPETGASGLTYAPPRVALPQPAAEQVCAAVEAIAPGRCAGAENGLVRVDLVSLVLGTVGAR</sequence>
<dbReference type="Proteomes" id="UP000057820">
    <property type="component" value="Chromosome 1"/>
</dbReference>
<protein>
    <submittedName>
        <fullName evidence="3">Virulence factor Mce family protein</fullName>
    </submittedName>
</protein>
<name>A0A0H5NTG2_NOCFR</name>
<evidence type="ECO:0000259" key="2">
    <source>
        <dbReference type="Pfam" id="PF02470"/>
    </source>
</evidence>
<feature type="domain" description="Mce/MlaD" evidence="2">
    <location>
        <begin position="40"/>
        <end position="110"/>
    </location>
</feature>
<dbReference type="RefSeq" id="WP_060593502.1">
    <property type="nucleotide sequence ID" value="NZ_CP031418.1"/>
</dbReference>
<dbReference type="Pfam" id="PF02470">
    <property type="entry name" value="MlaD"/>
    <property type="match status" value="1"/>
</dbReference>
<gene>
    <name evidence="3" type="ORF">ERS450000_02992</name>
</gene>
<dbReference type="PANTHER" id="PTHR33371:SF4">
    <property type="entry name" value="INTERMEMBRANE PHOSPHOLIPID TRANSPORT SYSTEM BINDING PROTEIN MLAD"/>
    <property type="match status" value="1"/>
</dbReference>
<dbReference type="AlphaFoldDB" id="A0A0H5NTG2"/>
<reference evidence="4" key="1">
    <citation type="submission" date="2015-03" db="EMBL/GenBank/DDBJ databases">
        <authorList>
            <consortium name="Pathogen Informatics"/>
        </authorList>
    </citation>
    <scope>NUCLEOTIDE SEQUENCE [LARGE SCALE GENOMIC DNA]</scope>
    <source>
        <strain evidence="4">NCTC11134</strain>
    </source>
</reference>
<organism evidence="3 4">
    <name type="scientific">Nocardia farcinica</name>
    <dbReference type="NCBI Taxonomy" id="37329"/>
    <lineage>
        <taxon>Bacteria</taxon>
        <taxon>Bacillati</taxon>
        <taxon>Actinomycetota</taxon>
        <taxon>Actinomycetes</taxon>
        <taxon>Mycobacteriales</taxon>
        <taxon>Nocardiaceae</taxon>
        <taxon>Nocardia</taxon>
    </lineage>
</organism>
<dbReference type="InterPro" id="IPR052336">
    <property type="entry name" value="MlaD_Phospholipid_Transporter"/>
</dbReference>
<evidence type="ECO:0000256" key="1">
    <source>
        <dbReference type="SAM" id="Phobius"/>
    </source>
</evidence>
<accession>A0A0H5NTG2</accession>